<dbReference type="EMBL" id="GBXM01078342">
    <property type="protein sequence ID" value="JAH30235.1"/>
    <property type="molecule type" value="Transcribed_RNA"/>
</dbReference>
<reference evidence="1" key="1">
    <citation type="submission" date="2014-11" db="EMBL/GenBank/DDBJ databases">
        <authorList>
            <person name="Amaro Gonzalez C."/>
        </authorList>
    </citation>
    <scope>NUCLEOTIDE SEQUENCE</scope>
</reference>
<proteinExistence type="predicted"/>
<protein>
    <submittedName>
        <fullName evidence="1">Uncharacterized protein</fullName>
    </submittedName>
</protein>
<evidence type="ECO:0000313" key="1">
    <source>
        <dbReference type="EMBL" id="JAH30235.1"/>
    </source>
</evidence>
<dbReference type="AlphaFoldDB" id="A0A0E9RPC8"/>
<name>A0A0E9RPC8_ANGAN</name>
<sequence length="35" mass="4163">MKKKNKTKNKTKKKPYFQSLSTIGVFTFPIEFILK</sequence>
<accession>A0A0E9RPC8</accession>
<reference evidence="1" key="2">
    <citation type="journal article" date="2015" name="Fish Shellfish Immunol.">
        <title>Early steps in the European eel (Anguilla anguilla)-Vibrio vulnificus interaction in the gills: Role of the RtxA13 toxin.</title>
        <authorList>
            <person name="Callol A."/>
            <person name="Pajuelo D."/>
            <person name="Ebbesson L."/>
            <person name="Teles M."/>
            <person name="MacKenzie S."/>
            <person name="Amaro C."/>
        </authorList>
    </citation>
    <scope>NUCLEOTIDE SEQUENCE</scope>
</reference>
<organism evidence="1">
    <name type="scientific">Anguilla anguilla</name>
    <name type="common">European freshwater eel</name>
    <name type="synonym">Muraena anguilla</name>
    <dbReference type="NCBI Taxonomy" id="7936"/>
    <lineage>
        <taxon>Eukaryota</taxon>
        <taxon>Metazoa</taxon>
        <taxon>Chordata</taxon>
        <taxon>Craniata</taxon>
        <taxon>Vertebrata</taxon>
        <taxon>Euteleostomi</taxon>
        <taxon>Actinopterygii</taxon>
        <taxon>Neopterygii</taxon>
        <taxon>Teleostei</taxon>
        <taxon>Anguilliformes</taxon>
        <taxon>Anguillidae</taxon>
        <taxon>Anguilla</taxon>
    </lineage>
</organism>